<comment type="pathway">
    <text evidence="1">Protein modification; protein ubiquitination.</text>
</comment>
<name>A0AAV8ATK0_9POAL</name>
<gene>
    <name evidence="6" type="ORF">LUZ62_001231</name>
</gene>
<dbReference type="Proteomes" id="UP001140206">
    <property type="component" value="Unassembled WGS sequence"/>
</dbReference>
<organism evidence="6 7">
    <name type="scientific">Rhynchospora pubera</name>
    <dbReference type="NCBI Taxonomy" id="906938"/>
    <lineage>
        <taxon>Eukaryota</taxon>
        <taxon>Viridiplantae</taxon>
        <taxon>Streptophyta</taxon>
        <taxon>Embryophyta</taxon>
        <taxon>Tracheophyta</taxon>
        <taxon>Spermatophyta</taxon>
        <taxon>Magnoliopsida</taxon>
        <taxon>Liliopsida</taxon>
        <taxon>Poales</taxon>
        <taxon>Cyperaceae</taxon>
        <taxon>Cyperoideae</taxon>
        <taxon>Rhynchosporeae</taxon>
        <taxon>Rhynchospora</taxon>
    </lineage>
</organism>
<comment type="caution">
    <text evidence="6">The sequence shown here is derived from an EMBL/GenBank/DDBJ whole genome shotgun (WGS) entry which is preliminary data.</text>
</comment>
<protein>
    <submittedName>
        <fullName evidence="6">BTB/POZ/MATH-domain protein</fullName>
    </submittedName>
</protein>
<dbReference type="Pfam" id="PF00651">
    <property type="entry name" value="BTB"/>
    <property type="match status" value="1"/>
</dbReference>
<evidence type="ECO:0000313" key="6">
    <source>
        <dbReference type="EMBL" id="KAJ4733688.1"/>
    </source>
</evidence>
<dbReference type="EMBL" id="JAMFTS010005350">
    <property type="protein sequence ID" value="KAJ4733688.1"/>
    <property type="molecule type" value="Genomic_DNA"/>
</dbReference>
<dbReference type="InterPro" id="IPR000210">
    <property type="entry name" value="BTB/POZ_dom"/>
</dbReference>
<proteinExistence type="inferred from homology"/>
<dbReference type="PROSITE" id="PS50097">
    <property type="entry name" value="BTB"/>
    <property type="match status" value="1"/>
</dbReference>
<dbReference type="SUPFAM" id="SSF54695">
    <property type="entry name" value="POZ domain"/>
    <property type="match status" value="1"/>
</dbReference>
<evidence type="ECO:0000259" key="5">
    <source>
        <dbReference type="PROSITE" id="PS50144"/>
    </source>
</evidence>
<evidence type="ECO:0000256" key="2">
    <source>
        <dbReference type="ARBA" id="ARBA00010846"/>
    </source>
</evidence>
<evidence type="ECO:0000256" key="1">
    <source>
        <dbReference type="ARBA" id="ARBA00004906"/>
    </source>
</evidence>
<feature type="transmembrane region" description="Helical" evidence="3">
    <location>
        <begin position="344"/>
        <end position="367"/>
    </location>
</feature>
<dbReference type="CDD" id="cd00121">
    <property type="entry name" value="MATH"/>
    <property type="match status" value="1"/>
</dbReference>
<reference evidence="6" key="1">
    <citation type="submission" date="2022-08" db="EMBL/GenBank/DDBJ databases">
        <authorList>
            <person name="Marques A."/>
        </authorList>
    </citation>
    <scope>NUCLEOTIDE SEQUENCE</scope>
    <source>
        <strain evidence="6">RhyPub2mFocal</strain>
        <tissue evidence="6">Leaves</tissue>
    </source>
</reference>
<dbReference type="InterPro" id="IPR011333">
    <property type="entry name" value="SKP1/BTB/POZ_sf"/>
</dbReference>
<dbReference type="Pfam" id="PF24570">
    <property type="entry name" value="BACK_BPM_SPOP"/>
    <property type="match status" value="1"/>
</dbReference>
<dbReference type="Gene3D" id="1.25.40.420">
    <property type="match status" value="1"/>
</dbReference>
<dbReference type="PROSITE" id="PS50144">
    <property type="entry name" value="MATH"/>
    <property type="match status" value="1"/>
</dbReference>
<dbReference type="Gene3D" id="2.60.210.10">
    <property type="entry name" value="Apoptosis, Tumor Necrosis Factor Receptor Associated Protein 2, Chain A"/>
    <property type="match status" value="1"/>
</dbReference>
<dbReference type="SUPFAM" id="SSF49599">
    <property type="entry name" value="TRAF domain-like"/>
    <property type="match status" value="1"/>
</dbReference>
<comment type="similarity">
    <text evidence="2">Belongs to the Tdpoz family.</text>
</comment>
<feature type="domain" description="BTB" evidence="4">
    <location>
        <begin position="168"/>
        <end position="235"/>
    </location>
</feature>
<evidence type="ECO:0000313" key="7">
    <source>
        <dbReference type="Proteomes" id="UP001140206"/>
    </source>
</evidence>
<dbReference type="InterPro" id="IPR045005">
    <property type="entry name" value="BPM1-6"/>
</dbReference>
<keyword evidence="3" id="KW-0472">Membrane</keyword>
<dbReference type="PANTHER" id="PTHR26379">
    <property type="entry name" value="BTB/POZ AND MATH DOMAIN-CONTAINING PROTEIN 1"/>
    <property type="match status" value="1"/>
</dbReference>
<dbReference type="GO" id="GO:0016567">
    <property type="term" value="P:protein ubiquitination"/>
    <property type="evidence" value="ECO:0007669"/>
    <property type="project" value="InterPro"/>
</dbReference>
<keyword evidence="7" id="KW-1185">Reference proteome</keyword>
<dbReference type="PANTHER" id="PTHR26379:SF187">
    <property type="entry name" value="OS07G0655300 PROTEIN"/>
    <property type="match status" value="1"/>
</dbReference>
<dbReference type="AlphaFoldDB" id="A0AAV8ATK0"/>
<dbReference type="InterPro" id="IPR002083">
    <property type="entry name" value="MATH/TRAF_dom"/>
</dbReference>
<dbReference type="SMART" id="SM00225">
    <property type="entry name" value="BTB"/>
    <property type="match status" value="1"/>
</dbReference>
<dbReference type="Pfam" id="PF22486">
    <property type="entry name" value="MATH_2"/>
    <property type="match status" value="1"/>
</dbReference>
<evidence type="ECO:0000259" key="4">
    <source>
        <dbReference type="PROSITE" id="PS50097"/>
    </source>
</evidence>
<feature type="domain" description="MATH" evidence="5">
    <location>
        <begin position="5"/>
        <end position="130"/>
    </location>
</feature>
<dbReference type="InterPro" id="IPR008974">
    <property type="entry name" value="TRAF-like"/>
</dbReference>
<keyword evidence="3" id="KW-0812">Transmembrane</keyword>
<dbReference type="InterPro" id="IPR056423">
    <property type="entry name" value="BACK_BPM_SPOP"/>
</dbReference>
<sequence>MEVATGSHQLKITNYSQTKLIGVGMHFASGPFSVGGCTWAIHYYPGGAKKFHESYISLGLSLCHGPKTANVLFKFTLLDCNETPLKDAESKLFLQTFSLSDVWAVKFMKKEMFEASDYLKGDSFIIHCMVTVLKYSQTRGTDIARSIIEPQCELRQQLGHLLATGLGSDITFEVDGQTFRAHKLVLAASSSVFRDQFFGPMTGKDMNRVRIEEIEATVFKAMLNFIYTDMISDDASSSEESWWKHQQLLVVSDRFRLDRMKLTCEFLLCKDLDVDRLSSALVLAEQHNCKQLKAASLKYITSQRILIPVMATDGFKHLIASCPWMLQEINASYSHETTNDEIRFGLSTLLLALCVLWIVAMYFALLFGKI</sequence>
<keyword evidence="3" id="KW-1133">Transmembrane helix</keyword>
<accession>A0AAV8ATK0</accession>
<evidence type="ECO:0000256" key="3">
    <source>
        <dbReference type="SAM" id="Phobius"/>
    </source>
</evidence>
<dbReference type="Gene3D" id="3.30.710.10">
    <property type="entry name" value="Potassium Channel Kv1.1, Chain A"/>
    <property type="match status" value="1"/>
</dbReference>